<dbReference type="InterPro" id="IPR053503">
    <property type="entry name" value="Clavaminate_Synthase"/>
</dbReference>
<proteinExistence type="inferred from homology"/>
<evidence type="ECO:0000259" key="8">
    <source>
        <dbReference type="Pfam" id="PF02668"/>
    </source>
</evidence>
<evidence type="ECO:0000313" key="10">
    <source>
        <dbReference type="Proteomes" id="UP000516444"/>
    </source>
</evidence>
<gene>
    <name evidence="9" type="ORF">GCM10017557_20600</name>
</gene>
<dbReference type="InterPro" id="IPR020855">
    <property type="entry name" value="Ureohydrolase_Mn_BS"/>
</dbReference>
<accession>A0A7G1NXT2</accession>
<dbReference type="Pfam" id="PF00491">
    <property type="entry name" value="Arginase"/>
    <property type="match status" value="1"/>
</dbReference>
<evidence type="ECO:0000313" key="9">
    <source>
        <dbReference type="EMBL" id="BCL27201.1"/>
    </source>
</evidence>
<dbReference type="EMBL" id="AP023440">
    <property type="protein sequence ID" value="BCL27201.1"/>
    <property type="molecule type" value="Genomic_DNA"/>
</dbReference>
<feature type="domain" description="TauD/TfdA-like" evidence="8">
    <location>
        <begin position="411"/>
        <end position="650"/>
    </location>
</feature>
<comment type="similarity">
    <text evidence="1">Belongs to the arginase family. Agmatinase subfamily.</text>
</comment>
<feature type="region of interest" description="Disordered" evidence="7">
    <location>
        <begin position="1"/>
        <end position="22"/>
    </location>
</feature>
<evidence type="ECO:0000256" key="4">
    <source>
        <dbReference type="ARBA" id="ARBA00023002"/>
    </source>
</evidence>
<dbReference type="GO" id="GO:0008783">
    <property type="term" value="F:agmatinase activity"/>
    <property type="evidence" value="ECO:0007669"/>
    <property type="project" value="TreeGrafter"/>
</dbReference>
<keyword evidence="2" id="KW-0479">Metal-binding</keyword>
<evidence type="ECO:0000256" key="3">
    <source>
        <dbReference type="ARBA" id="ARBA00022801"/>
    </source>
</evidence>
<evidence type="ECO:0000256" key="7">
    <source>
        <dbReference type="SAM" id="MobiDB-lite"/>
    </source>
</evidence>
<dbReference type="GO" id="GO:0033389">
    <property type="term" value="P:putrescine biosynthetic process from arginine, via agmatine"/>
    <property type="evidence" value="ECO:0007669"/>
    <property type="project" value="TreeGrafter"/>
</dbReference>
<evidence type="ECO:0000256" key="1">
    <source>
        <dbReference type="ARBA" id="ARBA00009227"/>
    </source>
</evidence>
<evidence type="ECO:0000256" key="5">
    <source>
        <dbReference type="ARBA" id="ARBA00023004"/>
    </source>
</evidence>
<dbReference type="GO" id="GO:0016491">
    <property type="term" value="F:oxidoreductase activity"/>
    <property type="evidence" value="ECO:0007669"/>
    <property type="project" value="UniProtKB-KW"/>
</dbReference>
<dbReference type="CDD" id="cd11592">
    <property type="entry name" value="Agmatinase_PAH"/>
    <property type="match status" value="1"/>
</dbReference>
<sequence>MHSNNDGSDFATSGKTQLSSGSSPRYAQLATFMRLQHDPSPVGHDVVVIGAPYDGGTSYRPGARFAPRAIRHESCLIHGTGIDRGPNVFDLIDVVDGGDIDLSPFSQDIAMETATEALTGLLSDNDAFLMLGGDHSLSLAAMRAVHGRHGRLAVLHLDAHSDTNPPVYGGTYHHGTPFRWAIEEGLAAPDHVVQLGIRGHNPRPDSLDYARGHGVRVITAQEFFTRSLDDVVREIRSVVGDLPLYVSVDIDVADPAYAPGTGTPAPGGLSSREVLALLSVVGDLKPVGFDIVEVLPTHDPAGITALLAAEVGAELLYQYARGTGRARATAPAPARPRITRRATSEGTDMITTRPEIVHCEDDSARLLELRERLPQTPRLDMSDFFATAGALSQELPEHLRAALRDFRATGNEAGYLMLTGLPVSDEELPETPTSTPAPVERPLLSMEAWLTLIGMELGLPTGYRELRAGTILQDVYPSPNAHYLSSETSETLLEFHTEMAYHKHQPHYVMLACSRADHEGTAATLVGSIRKALPRLDRATRAELYRKPMRCHVDMAFRPGKDTDPLYQISVLDGHREDPLLAYDRELLDPVDLPAKRALAELSDALDAVTEPVHLKPGSLFIVDNYRTTHARTPFTPRWDGKDRWLHRMYVRVPERMTDSTAQMGDVVDFVGR</sequence>
<dbReference type="Gene3D" id="3.60.130.10">
    <property type="entry name" value="Clavaminate synthase-like"/>
    <property type="match status" value="1"/>
</dbReference>
<dbReference type="InterPro" id="IPR006035">
    <property type="entry name" value="Ureohydrolase"/>
</dbReference>
<dbReference type="NCBIfam" id="TIGR01230">
    <property type="entry name" value="agmatinase"/>
    <property type="match status" value="1"/>
</dbReference>
<dbReference type="Proteomes" id="UP000516444">
    <property type="component" value="Chromosome"/>
</dbReference>
<keyword evidence="4" id="KW-0560">Oxidoreductase</keyword>
<keyword evidence="10" id="KW-1185">Reference proteome</keyword>
<dbReference type="InterPro" id="IPR005925">
    <property type="entry name" value="Agmatinase-rel"/>
</dbReference>
<keyword evidence="3 6" id="KW-0378">Hydrolase</keyword>
<organism evidence="9 10">
    <name type="scientific">Streptomyces aurantiacus</name>
    <dbReference type="NCBI Taxonomy" id="47760"/>
    <lineage>
        <taxon>Bacteria</taxon>
        <taxon>Bacillati</taxon>
        <taxon>Actinomycetota</taxon>
        <taxon>Actinomycetes</taxon>
        <taxon>Kitasatosporales</taxon>
        <taxon>Streptomycetaceae</taxon>
        <taxon>Streptomyces</taxon>
        <taxon>Streptomyces aurantiacus group</taxon>
    </lineage>
</organism>
<dbReference type="InterPro" id="IPR023696">
    <property type="entry name" value="Ureohydrolase_dom_sf"/>
</dbReference>
<dbReference type="InterPro" id="IPR003819">
    <property type="entry name" value="TauD/TfdA-like"/>
</dbReference>
<dbReference type="PANTHER" id="PTHR11358">
    <property type="entry name" value="ARGINASE/AGMATINASE"/>
    <property type="match status" value="1"/>
</dbReference>
<reference evidence="9 10" key="1">
    <citation type="journal article" date="2014" name="Int. J. Syst. Evol. Microbiol.">
        <title>Complete genome sequence of Corynebacterium casei LMG S-19264T (=DSM 44701T), isolated from a smear-ripened cheese.</title>
        <authorList>
            <consortium name="US DOE Joint Genome Institute (JGI-PGF)"/>
            <person name="Walter F."/>
            <person name="Albersmeier A."/>
            <person name="Kalinowski J."/>
            <person name="Ruckert C."/>
        </authorList>
    </citation>
    <scope>NUCLEOTIDE SEQUENCE [LARGE SCALE GENOMIC DNA]</scope>
    <source>
        <strain evidence="9 10">JCM 4677</strain>
    </source>
</reference>
<protein>
    <recommendedName>
        <fullName evidence="8">TauD/TfdA-like domain-containing protein</fullName>
    </recommendedName>
</protein>
<dbReference type="Gene3D" id="3.40.800.10">
    <property type="entry name" value="Ureohydrolase domain"/>
    <property type="match status" value="1"/>
</dbReference>
<dbReference type="SUPFAM" id="SSF52768">
    <property type="entry name" value="Arginase/deacetylase"/>
    <property type="match status" value="1"/>
</dbReference>
<dbReference type="GO" id="GO:0046872">
    <property type="term" value="F:metal ion binding"/>
    <property type="evidence" value="ECO:0007669"/>
    <property type="project" value="UniProtKB-KW"/>
</dbReference>
<dbReference type="NCBIfam" id="NF043003">
    <property type="entry name" value="ClavSyn_CS1"/>
    <property type="match status" value="1"/>
</dbReference>
<dbReference type="PRINTS" id="PR00116">
    <property type="entry name" value="ARGINASE"/>
</dbReference>
<keyword evidence="5" id="KW-0408">Iron</keyword>
<dbReference type="PANTHER" id="PTHR11358:SF26">
    <property type="entry name" value="GUANIDINO ACID HYDROLASE, MITOCHONDRIAL"/>
    <property type="match status" value="1"/>
</dbReference>
<evidence type="ECO:0000256" key="6">
    <source>
        <dbReference type="RuleBase" id="RU003684"/>
    </source>
</evidence>
<dbReference type="InterPro" id="IPR042098">
    <property type="entry name" value="TauD-like_sf"/>
</dbReference>
<dbReference type="SUPFAM" id="SSF51197">
    <property type="entry name" value="Clavaminate synthase-like"/>
    <property type="match status" value="1"/>
</dbReference>
<dbReference type="PROSITE" id="PS51409">
    <property type="entry name" value="ARGINASE_2"/>
    <property type="match status" value="1"/>
</dbReference>
<dbReference type="KEGG" id="sgm:GCM10017557_20600"/>
<dbReference type="Pfam" id="PF02668">
    <property type="entry name" value="TauD"/>
    <property type="match status" value="1"/>
</dbReference>
<name>A0A7G1NXT2_9ACTN</name>
<dbReference type="AlphaFoldDB" id="A0A7G1NXT2"/>
<evidence type="ECO:0000256" key="2">
    <source>
        <dbReference type="ARBA" id="ARBA00022723"/>
    </source>
</evidence>
<dbReference type="PROSITE" id="PS01053">
    <property type="entry name" value="ARGINASE_1"/>
    <property type="match status" value="1"/>
</dbReference>